<reference evidence="1" key="1">
    <citation type="submission" date="2020-07" db="EMBL/GenBank/DDBJ databases">
        <title>Multicomponent nature underlies the extraordinary mechanical properties of spider dragline silk.</title>
        <authorList>
            <person name="Kono N."/>
            <person name="Nakamura H."/>
            <person name="Mori M."/>
            <person name="Yoshida Y."/>
            <person name="Ohtoshi R."/>
            <person name="Malay A.D."/>
            <person name="Moran D.A.P."/>
            <person name="Tomita M."/>
            <person name="Numata K."/>
            <person name="Arakawa K."/>
        </authorList>
    </citation>
    <scope>NUCLEOTIDE SEQUENCE</scope>
</reference>
<comment type="caution">
    <text evidence="1">The sequence shown here is derived from an EMBL/GenBank/DDBJ whole genome shotgun (WGS) entry which is preliminary data.</text>
</comment>
<name>A0A8X6J5L1_TRICU</name>
<evidence type="ECO:0000313" key="1">
    <source>
        <dbReference type="EMBL" id="GFR21150.1"/>
    </source>
</evidence>
<evidence type="ECO:0000313" key="2">
    <source>
        <dbReference type="Proteomes" id="UP000887116"/>
    </source>
</evidence>
<organism evidence="1 2">
    <name type="scientific">Trichonephila clavata</name>
    <name type="common">Joro spider</name>
    <name type="synonym">Nephila clavata</name>
    <dbReference type="NCBI Taxonomy" id="2740835"/>
    <lineage>
        <taxon>Eukaryota</taxon>
        <taxon>Metazoa</taxon>
        <taxon>Ecdysozoa</taxon>
        <taxon>Arthropoda</taxon>
        <taxon>Chelicerata</taxon>
        <taxon>Arachnida</taxon>
        <taxon>Araneae</taxon>
        <taxon>Araneomorphae</taxon>
        <taxon>Entelegynae</taxon>
        <taxon>Araneoidea</taxon>
        <taxon>Nephilidae</taxon>
        <taxon>Trichonephila</taxon>
    </lineage>
</organism>
<dbReference type="OrthoDB" id="10385741at2759"/>
<gene>
    <name evidence="1" type="ORF">TNCT_523251</name>
</gene>
<protein>
    <submittedName>
        <fullName evidence="1">Uncharacterized protein</fullName>
    </submittedName>
</protein>
<dbReference type="AlphaFoldDB" id="A0A8X6J5L1"/>
<dbReference type="EMBL" id="BMAO01018117">
    <property type="protein sequence ID" value="GFR21150.1"/>
    <property type="molecule type" value="Genomic_DNA"/>
</dbReference>
<dbReference type="Proteomes" id="UP000887116">
    <property type="component" value="Unassembled WGS sequence"/>
</dbReference>
<proteinExistence type="predicted"/>
<accession>A0A8X6J5L1</accession>
<keyword evidence="2" id="KW-1185">Reference proteome</keyword>
<sequence length="106" mass="12436">MRITANIIDEDPYAFTVTSSEINQGEKSIKAESNWFFYKNCIKNERRRKDCFEIEKVESTIENSKNSNQNQKVKEVTQKFKNLHLSDALALYDYSSPTFEVVSCYF</sequence>